<organism evidence="1">
    <name type="scientific">marine sediment metagenome</name>
    <dbReference type="NCBI Taxonomy" id="412755"/>
    <lineage>
        <taxon>unclassified sequences</taxon>
        <taxon>metagenomes</taxon>
        <taxon>ecological metagenomes</taxon>
    </lineage>
</organism>
<comment type="caution">
    <text evidence="1">The sequence shown here is derived from an EMBL/GenBank/DDBJ whole genome shotgun (WGS) entry which is preliminary data.</text>
</comment>
<gene>
    <name evidence="1" type="ORF">S03H2_55863</name>
</gene>
<dbReference type="AlphaFoldDB" id="X1K056"/>
<protein>
    <submittedName>
        <fullName evidence="1">Uncharacterized protein</fullName>
    </submittedName>
</protein>
<name>X1K056_9ZZZZ</name>
<sequence>MTHSGQTVEYIACVDTFKEEQMTIGELLKLIQNIP</sequence>
<evidence type="ECO:0000313" key="1">
    <source>
        <dbReference type="EMBL" id="GAH83674.1"/>
    </source>
</evidence>
<reference evidence="1" key="1">
    <citation type="journal article" date="2014" name="Front. Microbiol.">
        <title>High frequency of phylogenetically diverse reductive dehalogenase-homologous genes in deep subseafloor sedimentary metagenomes.</title>
        <authorList>
            <person name="Kawai M."/>
            <person name="Futagami T."/>
            <person name="Toyoda A."/>
            <person name="Takaki Y."/>
            <person name="Nishi S."/>
            <person name="Hori S."/>
            <person name="Arai W."/>
            <person name="Tsubouchi T."/>
            <person name="Morono Y."/>
            <person name="Uchiyama I."/>
            <person name="Ito T."/>
            <person name="Fujiyama A."/>
            <person name="Inagaki F."/>
            <person name="Takami H."/>
        </authorList>
    </citation>
    <scope>NUCLEOTIDE SEQUENCE</scope>
    <source>
        <strain evidence="1">Expedition CK06-06</strain>
    </source>
</reference>
<dbReference type="EMBL" id="BARU01035719">
    <property type="protein sequence ID" value="GAH83674.1"/>
    <property type="molecule type" value="Genomic_DNA"/>
</dbReference>
<accession>X1K056</accession>
<proteinExistence type="predicted"/>
<feature type="non-terminal residue" evidence="1">
    <location>
        <position position="35"/>
    </location>
</feature>